<dbReference type="InterPro" id="IPR023401">
    <property type="entry name" value="ODC_N"/>
</dbReference>
<evidence type="ECO:0000313" key="2">
    <source>
        <dbReference type="Proteomes" id="UP000063429"/>
    </source>
</evidence>
<dbReference type="PANTHER" id="PTHR13812:SF19">
    <property type="entry name" value="KETIMINE REDUCTASE MU-CRYSTALLIN"/>
    <property type="match status" value="1"/>
</dbReference>
<name>A0ABN4HRX5_9BURK</name>
<dbReference type="SUPFAM" id="SSF51735">
    <property type="entry name" value="NAD(P)-binding Rossmann-fold domains"/>
    <property type="match status" value="1"/>
</dbReference>
<dbReference type="InterPro" id="IPR003462">
    <property type="entry name" value="ODC_Mu_crystall"/>
</dbReference>
<dbReference type="InterPro" id="IPR036291">
    <property type="entry name" value="NAD(P)-bd_dom_sf"/>
</dbReference>
<sequence>MKLITNQQVSELVTTADAVQAMREAFAAAGSGAQQARVRTSASNGVMLSMMGAMIPDAGIAGAKVYTTIKGAFKFVITLFSTETGAPLATIEGDTMTGLRTAAATAVACDALARKDVETLAVIGTGVQARSHIPALLQVRKFKEILIAGVSGQQELADEVTAAYGVPARVVEIDEAARQADVLVTVTRATTPLFSGDLLKPGAFVAAVGASKANVRELDDVAIKRAAALVVEWKPQAQVEAGDLVQCAPGTFDWANVWELGQAVDGSIGYQRKEGDIVIYKAIGIGLEDVALAGLAYRKAAAQNGW</sequence>
<keyword evidence="2" id="KW-1185">Reference proteome</keyword>
<evidence type="ECO:0000313" key="1">
    <source>
        <dbReference type="EMBL" id="AKZ61269.1"/>
    </source>
</evidence>
<protein>
    <submittedName>
        <fullName evidence="1">Ornithine cyclodeaminase</fullName>
    </submittedName>
</protein>
<dbReference type="PIRSF" id="PIRSF001439">
    <property type="entry name" value="CryM"/>
    <property type="match status" value="1"/>
</dbReference>
<gene>
    <name evidence="1" type="ORF">F506_00050</name>
</gene>
<reference evidence="2" key="1">
    <citation type="journal article" date="2015" name="Genome Announc.">
        <title>Complete Genome Sequence of Herbaspirillum hiltneri N3 (DSM 17495), Isolated from Surface-Sterilized Wheat Roots.</title>
        <authorList>
            <person name="Guizelini D."/>
            <person name="Saizaki P.M."/>
            <person name="Coimbra N.A."/>
            <person name="Weiss V.A."/>
            <person name="Faoro H."/>
            <person name="Sfeir M.Z."/>
            <person name="Baura V.A."/>
            <person name="Monteiro R.A."/>
            <person name="Chubatsu L.S."/>
            <person name="Souza E.M."/>
            <person name="Cruz L.M."/>
            <person name="Pedrosa F.O."/>
            <person name="Raittz R.T."/>
            <person name="Marchaukoski J.N."/>
            <person name="Steffens M.B."/>
        </authorList>
    </citation>
    <scope>NUCLEOTIDE SEQUENCE [LARGE SCALE GENOMIC DNA]</scope>
    <source>
        <strain evidence="2">N3</strain>
    </source>
</reference>
<accession>A0ABN4HRX5</accession>
<dbReference type="Proteomes" id="UP000063429">
    <property type="component" value="Chromosome"/>
</dbReference>
<dbReference type="EMBL" id="CP011409">
    <property type="protein sequence ID" value="AKZ61269.1"/>
    <property type="molecule type" value="Genomic_DNA"/>
</dbReference>
<dbReference type="Gene3D" id="3.30.1780.10">
    <property type="entry name" value="ornithine cyclodeaminase, domain 1"/>
    <property type="match status" value="1"/>
</dbReference>
<dbReference type="RefSeq" id="WP_053194686.1">
    <property type="nucleotide sequence ID" value="NZ_CP011409.1"/>
</dbReference>
<dbReference type="PANTHER" id="PTHR13812">
    <property type="entry name" value="KETIMINE REDUCTASE MU-CRYSTALLIN"/>
    <property type="match status" value="1"/>
</dbReference>
<dbReference type="Pfam" id="PF02423">
    <property type="entry name" value="OCD_Mu_crystall"/>
    <property type="match status" value="1"/>
</dbReference>
<dbReference type="Gene3D" id="3.40.50.720">
    <property type="entry name" value="NAD(P)-binding Rossmann-like Domain"/>
    <property type="match status" value="1"/>
</dbReference>
<proteinExistence type="predicted"/>
<organism evidence="1 2">
    <name type="scientific">Herbaspirillum hiltneri N3</name>
    <dbReference type="NCBI Taxonomy" id="1262470"/>
    <lineage>
        <taxon>Bacteria</taxon>
        <taxon>Pseudomonadati</taxon>
        <taxon>Pseudomonadota</taxon>
        <taxon>Betaproteobacteria</taxon>
        <taxon>Burkholderiales</taxon>
        <taxon>Oxalobacteraceae</taxon>
        <taxon>Herbaspirillum</taxon>
    </lineage>
</organism>